<evidence type="ECO:0000313" key="4">
    <source>
        <dbReference type="Proteomes" id="UP000229554"/>
    </source>
</evidence>
<dbReference type="Pfam" id="PF01035">
    <property type="entry name" value="DNA_binding_1"/>
    <property type="match status" value="1"/>
</dbReference>
<dbReference type="InterPro" id="IPR052520">
    <property type="entry name" value="ATL_DNA_repair"/>
</dbReference>
<name>A0A2M8KS36_9BACT</name>
<dbReference type="PANTHER" id="PTHR42942:SF1">
    <property type="entry name" value="ALKYLTRANSFERASE-LIKE PROTEIN 1"/>
    <property type="match status" value="1"/>
</dbReference>
<evidence type="ECO:0000313" key="3">
    <source>
        <dbReference type="EMBL" id="PJE62744.1"/>
    </source>
</evidence>
<keyword evidence="1" id="KW-0227">DNA damage</keyword>
<keyword evidence="3" id="KW-0808">Transferase</keyword>
<keyword evidence="3" id="KW-0489">Methyltransferase</keyword>
<dbReference type="GO" id="GO:0008168">
    <property type="term" value="F:methyltransferase activity"/>
    <property type="evidence" value="ECO:0007669"/>
    <property type="project" value="UniProtKB-KW"/>
</dbReference>
<proteinExistence type="predicted"/>
<evidence type="ECO:0000259" key="2">
    <source>
        <dbReference type="Pfam" id="PF01035"/>
    </source>
</evidence>
<dbReference type="GO" id="GO:0032259">
    <property type="term" value="P:methylation"/>
    <property type="evidence" value="ECO:0007669"/>
    <property type="project" value="UniProtKB-KW"/>
</dbReference>
<reference evidence="4" key="1">
    <citation type="submission" date="2017-09" db="EMBL/GenBank/DDBJ databases">
        <title>Depth-based differentiation of microbial function through sediment-hosted aquifers and enrichment of novel symbionts in the deep terrestrial subsurface.</title>
        <authorList>
            <person name="Probst A.J."/>
            <person name="Ladd B."/>
            <person name="Jarett J.K."/>
            <person name="Geller-Mcgrath D.E."/>
            <person name="Sieber C.M.K."/>
            <person name="Emerson J.B."/>
            <person name="Anantharaman K."/>
            <person name="Thomas B.C."/>
            <person name="Malmstrom R."/>
            <person name="Stieglmeier M."/>
            <person name="Klingl A."/>
            <person name="Woyke T."/>
            <person name="Ryan C.M."/>
            <person name="Banfield J.F."/>
        </authorList>
    </citation>
    <scope>NUCLEOTIDE SEQUENCE [LARGE SCALE GENOMIC DNA]</scope>
</reference>
<dbReference type="SUPFAM" id="SSF46767">
    <property type="entry name" value="Methylated DNA-protein cysteine methyltransferase, C-terminal domain"/>
    <property type="match status" value="1"/>
</dbReference>
<evidence type="ECO:0000256" key="1">
    <source>
        <dbReference type="ARBA" id="ARBA00022763"/>
    </source>
</evidence>
<dbReference type="GO" id="GO:0006281">
    <property type="term" value="P:DNA repair"/>
    <property type="evidence" value="ECO:0007669"/>
    <property type="project" value="InterPro"/>
</dbReference>
<dbReference type="NCBIfam" id="TIGR00589">
    <property type="entry name" value="ogt"/>
    <property type="match status" value="1"/>
</dbReference>
<dbReference type="EMBL" id="PFED01000134">
    <property type="protein sequence ID" value="PJE62744.1"/>
    <property type="molecule type" value="Genomic_DNA"/>
</dbReference>
<dbReference type="InterPro" id="IPR014048">
    <property type="entry name" value="MethylDNA_cys_MeTrfase_DNA-bd"/>
</dbReference>
<sequence>MKQLHNKNQEVFNLIARIPKGKVTTYGALASKINTSARAVGTILHSNPDPQRYPCHRVVRSDGSLATGYAFGGKQEQMRKLKEEGVVFKHGRVVL</sequence>
<dbReference type="Proteomes" id="UP000229554">
    <property type="component" value="Unassembled WGS sequence"/>
</dbReference>
<comment type="caution">
    <text evidence="3">The sequence shown here is derived from an EMBL/GenBank/DDBJ whole genome shotgun (WGS) entry which is preliminary data.</text>
</comment>
<organism evidence="3 4">
    <name type="scientific">Candidatus Roizmanbacteria bacterium CG10_big_fil_rev_8_21_14_0_10_39_6</name>
    <dbReference type="NCBI Taxonomy" id="1974853"/>
    <lineage>
        <taxon>Bacteria</taxon>
        <taxon>Candidatus Roizmaniibacteriota</taxon>
    </lineage>
</organism>
<dbReference type="InterPro" id="IPR036388">
    <property type="entry name" value="WH-like_DNA-bd_sf"/>
</dbReference>
<dbReference type="Gene3D" id="1.10.10.10">
    <property type="entry name" value="Winged helix-like DNA-binding domain superfamily/Winged helix DNA-binding domain"/>
    <property type="match status" value="1"/>
</dbReference>
<feature type="domain" description="Methylated-DNA-[protein]-cysteine S-methyltransferase DNA binding" evidence="2">
    <location>
        <begin position="8"/>
        <end position="86"/>
    </location>
</feature>
<protein>
    <submittedName>
        <fullName evidence="3">Cysteine methyltransferase</fullName>
    </submittedName>
</protein>
<dbReference type="PANTHER" id="PTHR42942">
    <property type="entry name" value="6-O-METHYLGUANINE DNA METHYLTRANSFERASE"/>
    <property type="match status" value="1"/>
</dbReference>
<dbReference type="InterPro" id="IPR036217">
    <property type="entry name" value="MethylDNA_cys_MeTrfase_DNAb"/>
</dbReference>
<gene>
    <name evidence="3" type="ORF">COU88_03415</name>
</gene>
<accession>A0A2M8KS36</accession>
<dbReference type="CDD" id="cd06445">
    <property type="entry name" value="ATase"/>
    <property type="match status" value="1"/>
</dbReference>
<dbReference type="AlphaFoldDB" id="A0A2M8KS36"/>